<dbReference type="InterPro" id="IPR001789">
    <property type="entry name" value="Sig_transdc_resp-reg_receiver"/>
</dbReference>
<dbReference type="Proteomes" id="UP000309133">
    <property type="component" value="Unassembled WGS sequence"/>
</dbReference>
<evidence type="ECO:0000256" key="5">
    <source>
        <dbReference type="ARBA" id="ARBA00023125"/>
    </source>
</evidence>
<proteinExistence type="predicted"/>
<organism evidence="11 12">
    <name type="scientific">Naasia lichenicola</name>
    <dbReference type="NCBI Taxonomy" id="2565933"/>
    <lineage>
        <taxon>Bacteria</taxon>
        <taxon>Bacillati</taxon>
        <taxon>Actinomycetota</taxon>
        <taxon>Actinomycetes</taxon>
        <taxon>Micrococcales</taxon>
        <taxon>Microbacteriaceae</taxon>
        <taxon>Naasia</taxon>
    </lineage>
</organism>
<dbReference type="PROSITE" id="PS51755">
    <property type="entry name" value="OMPR_PHOB"/>
    <property type="match status" value="1"/>
</dbReference>
<evidence type="ECO:0000256" key="7">
    <source>
        <dbReference type="PROSITE-ProRule" id="PRU00169"/>
    </source>
</evidence>
<keyword evidence="3" id="KW-0902">Two-component regulatory system</keyword>
<dbReference type="EMBL" id="SSSM01000001">
    <property type="protein sequence ID" value="THG33615.1"/>
    <property type="molecule type" value="Genomic_DNA"/>
</dbReference>
<evidence type="ECO:0000256" key="3">
    <source>
        <dbReference type="ARBA" id="ARBA00023012"/>
    </source>
</evidence>
<dbReference type="PANTHER" id="PTHR48111">
    <property type="entry name" value="REGULATOR OF RPOS"/>
    <property type="match status" value="1"/>
</dbReference>
<dbReference type="GO" id="GO:0032993">
    <property type="term" value="C:protein-DNA complex"/>
    <property type="evidence" value="ECO:0007669"/>
    <property type="project" value="TreeGrafter"/>
</dbReference>
<evidence type="ECO:0000313" key="11">
    <source>
        <dbReference type="EMBL" id="THG33615.1"/>
    </source>
</evidence>
<dbReference type="CDD" id="cd17574">
    <property type="entry name" value="REC_OmpR"/>
    <property type="match status" value="1"/>
</dbReference>
<feature type="modified residue" description="4-aspartylphosphate" evidence="7">
    <location>
        <position position="51"/>
    </location>
</feature>
<dbReference type="SMART" id="SM00862">
    <property type="entry name" value="Trans_reg_C"/>
    <property type="match status" value="1"/>
</dbReference>
<dbReference type="Gene3D" id="3.40.50.2300">
    <property type="match status" value="1"/>
</dbReference>
<keyword evidence="6" id="KW-0804">Transcription</keyword>
<evidence type="ECO:0000256" key="1">
    <source>
        <dbReference type="ARBA" id="ARBA00004496"/>
    </source>
</evidence>
<evidence type="ECO:0000256" key="2">
    <source>
        <dbReference type="ARBA" id="ARBA00022553"/>
    </source>
</evidence>
<dbReference type="CDD" id="cd00383">
    <property type="entry name" value="trans_reg_C"/>
    <property type="match status" value="1"/>
</dbReference>
<dbReference type="FunFam" id="3.40.50.2300:FF:000001">
    <property type="entry name" value="DNA-binding response regulator PhoB"/>
    <property type="match status" value="1"/>
</dbReference>
<evidence type="ECO:0000256" key="6">
    <source>
        <dbReference type="ARBA" id="ARBA00023163"/>
    </source>
</evidence>
<dbReference type="GO" id="GO:0000156">
    <property type="term" value="F:phosphorelay response regulator activity"/>
    <property type="evidence" value="ECO:0007669"/>
    <property type="project" value="TreeGrafter"/>
</dbReference>
<comment type="subcellular location">
    <subcellularLocation>
        <location evidence="1">Cytoplasm</location>
    </subcellularLocation>
</comment>
<sequence length="225" mass="24775">MRILVVDDEPEMAALVSRGLTSEGHDVVSAHDGVTALGEVLESPFELAVLDVMLPGMSGFELCRRIKERDETTAVILLTARDAVDDRVRGLDAGADDYMIKPFAFAELAARVRAVRRRDALSAPARMEVGTVVIDLRRHRVRCGEKDLPVSRTEFDVLRVLAEKVRETVSRAQLLGEVWGTTENIDPNIVDQYVSYLRRKLDASGADVRIVTARGVGFSLVTSEA</sequence>
<dbReference type="OrthoDB" id="9812490at2"/>
<reference evidence="11 12" key="1">
    <citation type="submission" date="2019-04" db="EMBL/GenBank/DDBJ databases">
        <authorList>
            <person name="Jiang L."/>
        </authorList>
    </citation>
    <scope>NUCLEOTIDE SEQUENCE [LARGE SCALE GENOMIC DNA]</scope>
    <source>
        <strain evidence="11 12">YIM 131853</strain>
    </source>
</reference>
<evidence type="ECO:0000256" key="8">
    <source>
        <dbReference type="PROSITE-ProRule" id="PRU01091"/>
    </source>
</evidence>
<keyword evidence="4" id="KW-0805">Transcription regulation</keyword>
<dbReference type="GO" id="GO:0000976">
    <property type="term" value="F:transcription cis-regulatory region binding"/>
    <property type="evidence" value="ECO:0007669"/>
    <property type="project" value="TreeGrafter"/>
</dbReference>
<feature type="domain" description="Response regulatory" evidence="9">
    <location>
        <begin position="2"/>
        <end position="116"/>
    </location>
</feature>
<dbReference type="Pfam" id="PF00486">
    <property type="entry name" value="Trans_reg_C"/>
    <property type="match status" value="1"/>
</dbReference>
<keyword evidence="2 7" id="KW-0597">Phosphoprotein</keyword>
<dbReference type="Gene3D" id="1.10.10.10">
    <property type="entry name" value="Winged helix-like DNA-binding domain superfamily/Winged helix DNA-binding domain"/>
    <property type="match status" value="1"/>
</dbReference>
<comment type="caution">
    <text evidence="11">The sequence shown here is derived from an EMBL/GenBank/DDBJ whole genome shotgun (WGS) entry which is preliminary data.</text>
</comment>
<dbReference type="InterPro" id="IPR036388">
    <property type="entry name" value="WH-like_DNA-bd_sf"/>
</dbReference>
<dbReference type="GO" id="GO:0005829">
    <property type="term" value="C:cytosol"/>
    <property type="evidence" value="ECO:0007669"/>
    <property type="project" value="TreeGrafter"/>
</dbReference>
<feature type="domain" description="OmpR/PhoB-type" evidence="10">
    <location>
        <begin position="124"/>
        <end position="222"/>
    </location>
</feature>
<dbReference type="SUPFAM" id="SSF52172">
    <property type="entry name" value="CheY-like"/>
    <property type="match status" value="1"/>
</dbReference>
<protein>
    <submittedName>
        <fullName evidence="11">Response regulator transcription factor</fullName>
    </submittedName>
</protein>
<dbReference type="PANTHER" id="PTHR48111:SF22">
    <property type="entry name" value="REGULATOR OF RPOS"/>
    <property type="match status" value="1"/>
</dbReference>
<evidence type="ECO:0000259" key="9">
    <source>
        <dbReference type="PROSITE" id="PS50110"/>
    </source>
</evidence>
<evidence type="ECO:0000313" key="12">
    <source>
        <dbReference type="Proteomes" id="UP000309133"/>
    </source>
</evidence>
<dbReference type="InterPro" id="IPR011006">
    <property type="entry name" value="CheY-like_superfamily"/>
</dbReference>
<dbReference type="InterPro" id="IPR039420">
    <property type="entry name" value="WalR-like"/>
</dbReference>
<dbReference type="Gene3D" id="6.10.250.690">
    <property type="match status" value="1"/>
</dbReference>
<dbReference type="SMART" id="SM00448">
    <property type="entry name" value="REC"/>
    <property type="match status" value="1"/>
</dbReference>
<keyword evidence="12" id="KW-1185">Reference proteome</keyword>
<dbReference type="AlphaFoldDB" id="A0A4S4FUU3"/>
<dbReference type="Pfam" id="PF00072">
    <property type="entry name" value="Response_reg"/>
    <property type="match status" value="1"/>
</dbReference>
<evidence type="ECO:0000256" key="4">
    <source>
        <dbReference type="ARBA" id="ARBA00023015"/>
    </source>
</evidence>
<keyword evidence="5 8" id="KW-0238">DNA-binding</keyword>
<accession>A0A4S4FUU3</accession>
<dbReference type="InterPro" id="IPR001867">
    <property type="entry name" value="OmpR/PhoB-type_DNA-bd"/>
</dbReference>
<dbReference type="GO" id="GO:0006355">
    <property type="term" value="P:regulation of DNA-templated transcription"/>
    <property type="evidence" value="ECO:0007669"/>
    <property type="project" value="InterPro"/>
</dbReference>
<evidence type="ECO:0000259" key="10">
    <source>
        <dbReference type="PROSITE" id="PS51755"/>
    </source>
</evidence>
<name>A0A4S4FUU3_9MICO</name>
<gene>
    <name evidence="11" type="ORF">E6C64_03280</name>
</gene>
<feature type="DNA-binding region" description="OmpR/PhoB-type" evidence="8">
    <location>
        <begin position="124"/>
        <end position="222"/>
    </location>
</feature>
<dbReference type="PROSITE" id="PS50110">
    <property type="entry name" value="RESPONSE_REGULATORY"/>
    <property type="match status" value="1"/>
</dbReference>